<accession>A0A853PUQ7</accession>
<dbReference type="PANTHER" id="PTHR42894:SF1">
    <property type="entry name" value="N-(5'-PHOSPHORIBOSYL)ANTHRANILATE ISOMERASE"/>
    <property type="match status" value="1"/>
</dbReference>
<keyword evidence="7 9" id="KW-0057">Aromatic amino acid biosynthesis</keyword>
<protein>
    <recommendedName>
        <fullName evidence="4 9">N-(5'-phosphoribosyl)anthranilate isomerase</fullName>
        <shortName evidence="9">PRAI</shortName>
        <ecNumber evidence="3 9">5.3.1.24</ecNumber>
    </recommendedName>
</protein>
<feature type="domain" description="N-(5'phosphoribosyl) anthranilate isomerase (PRAI)" evidence="10">
    <location>
        <begin position="20"/>
        <end position="214"/>
    </location>
</feature>
<gene>
    <name evidence="9" type="primary">trpF</name>
    <name evidence="11" type="ORF">AC094_26620</name>
</gene>
<dbReference type="Pfam" id="PF00697">
    <property type="entry name" value="PRAI"/>
    <property type="match status" value="1"/>
</dbReference>
<organism evidence="11 12">
    <name type="scientific">Bacteroides fragilis</name>
    <dbReference type="NCBI Taxonomy" id="817"/>
    <lineage>
        <taxon>Bacteria</taxon>
        <taxon>Pseudomonadati</taxon>
        <taxon>Bacteroidota</taxon>
        <taxon>Bacteroidia</taxon>
        <taxon>Bacteroidales</taxon>
        <taxon>Bacteroidaceae</taxon>
        <taxon>Bacteroides</taxon>
    </lineage>
</organism>
<dbReference type="InterPro" id="IPR044643">
    <property type="entry name" value="TrpF_fam"/>
</dbReference>
<keyword evidence="8 9" id="KW-0413">Isomerase</keyword>
<reference evidence="11 12" key="1">
    <citation type="journal article" date="2016" name="PLoS ONE">
        <title>Genomic Diversity of Enterotoxigenic Strains of Bacteroides fragilis.</title>
        <authorList>
            <person name="Pierce J.V."/>
            <person name="Bernstein H.D."/>
        </authorList>
    </citation>
    <scope>NUCLEOTIDE SEQUENCE [LARGE SCALE GENOMIC DNA]</scope>
    <source>
        <strain evidence="11 12">20793-3</strain>
    </source>
</reference>
<sequence>MVESKPFNKELKMMNDKLIKVCGMREAENIREVEQLKVDMIGFIFYPKSPRCLYELPAYMPVKAKRVGVFVNEDKKEIEIFADRFSLDYIQLHGNESPEYCHSLRATGLRLIKAFSIARRKDFENIGTYEESCDYFLFDTKCEQHGGSGNQFDWSMLNSYKGKKPFLLSGGINPYSPPTLKELRHPQLAGFDLNSRFETKPGLKDVERLRHFLEELRK</sequence>
<dbReference type="InterPro" id="IPR011060">
    <property type="entry name" value="RibuloseP-bd_barrel"/>
</dbReference>
<dbReference type="SUPFAM" id="SSF51366">
    <property type="entry name" value="Ribulose-phoshate binding barrel"/>
    <property type="match status" value="1"/>
</dbReference>
<comment type="similarity">
    <text evidence="9">Belongs to the TrpF family.</text>
</comment>
<evidence type="ECO:0000256" key="7">
    <source>
        <dbReference type="ARBA" id="ARBA00023141"/>
    </source>
</evidence>
<evidence type="ECO:0000313" key="11">
    <source>
        <dbReference type="EMBL" id="OCR31151.1"/>
    </source>
</evidence>
<evidence type="ECO:0000256" key="4">
    <source>
        <dbReference type="ARBA" id="ARBA00022272"/>
    </source>
</evidence>
<evidence type="ECO:0000313" key="12">
    <source>
        <dbReference type="Proteomes" id="UP000093197"/>
    </source>
</evidence>
<dbReference type="EMBL" id="LIDT01000025">
    <property type="protein sequence ID" value="OCR31151.1"/>
    <property type="molecule type" value="Genomic_DNA"/>
</dbReference>
<dbReference type="UniPathway" id="UPA00035">
    <property type="reaction ID" value="UER00042"/>
</dbReference>
<dbReference type="HAMAP" id="MF_00135">
    <property type="entry name" value="PRAI"/>
    <property type="match status" value="1"/>
</dbReference>
<comment type="pathway">
    <text evidence="2 9">Amino-acid biosynthesis; L-tryptophan biosynthesis; L-tryptophan from chorismate: step 3/5.</text>
</comment>
<evidence type="ECO:0000256" key="2">
    <source>
        <dbReference type="ARBA" id="ARBA00004664"/>
    </source>
</evidence>
<dbReference type="InterPro" id="IPR013785">
    <property type="entry name" value="Aldolase_TIM"/>
</dbReference>
<evidence type="ECO:0000256" key="6">
    <source>
        <dbReference type="ARBA" id="ARBA00022822"/>
    </source>
</evidence>
<dbReference type="Proteomes" id="UP000093197">
    <property type="component" value="Unassembled WGS sequence"/>
</dbReference>
<comment type="catalytic activity">
    <reaction evidence="1 9">
        <text>N-(5-phospho-beta-D-ribosyl)anthranilate = 1-(2-carboxyphenylamino)-1-deoxy-D-ribulose 5-phosphate</text>
        <dbReference type="Rhea" id="RHEA:21540"/>
        <dbReference type="ChEBI" id="CHEBI:18277"/>
        <dbReference type="ChEBI" id="CHEBI:58613"/>
        <dbReference type="EC" id="5.3.1.24"/>
    </reaction>
</comment>
<dbReference type="GO" id="GO:0004640">
    <property type="term" value="F:phosphoribosylanthranilate isomerase activity"/>
    <property type="evidence" value="ECO:0007669"/>
    <property type="project" value="UniProtKB-UniRule"/>
</dbReference>
<evidence type="ECO:0000256" key="9">
    <source>
        <dbReference type="HAMAP-Rule" id="MF_00135"/>
    </source>
</evidence>
<proteinExistence type="inferred from homology"/>
<evidence type="ECO:0000256" key="1">
    <source>
        <dbReference type="ARBA" id="ARBA00001164"/>
    </source>
</evidence>
<evidence type="ECO:0000256" key="8">
    <source>
        <dbReference type="ARBA" id="ARBA00023235"/>
    </source>
</evidence>
<dbReference type="Gene3D" id="3.20.20.70">
    <property type="entry name" value="Aldolase class I"/>
    <property type="match status" value="1"/>
</dbReference>
<dbReference type="CDD" id="cd00405">
    <property type="entry name" value="PRAI"/>
    <property type="match status" value="1"/>
</dbReference>
<evidence type="ECO:0000256" key="5">
    <source>
        <dbReference type="ARBA" id="ARBA00022605"/>
    </source>
</evidence>
<name>A0A853PUQ7_BACFG</name>
<comment type="caution">
    <text evidence="11">The sequence shown here is derived from an EMBL/GenBank/DDBJ whole genome shotgun (WGS) entry which is preliminary data.</text>
</comment>
<dbReference type="EC" id="5.3.1.24" evidence="3 9"/>
<dbReference type="GO" id="GO:0000162">
    <property type="term" value="P:L-tryptophan biosynthetic process"/>
    <property type="evidence" value="ECO:0007669"/>
    <property type="project" value="UniProtKB-UniRule"/>
</dbReference>
<dbReference type="PANTHER" id="PTHR42894">
    <property type="entry name" value="N-(5'-PHOSPHORIBOSYL)ANTHRANILATE ISOMERASE"/>
    <property type="match status" value="1"/>
</dbReference>
<keyword evidence="5 9" id="KW-0028">Amino-acid biosynthesis</keyword>
<evidence type="ECO:0000256" key="3">
    <source>
        <dbReference type="ARBA" id="ARBA00012572"/>
    </source>
</evidence>
<dbReference type="InterPro" id="IPR001240">
    <property type="entry name" value="PRAI_dom"/>
</dbReference>
<evidence type="ECO:0000259" key="10">
    <source>
        <dbReference type="Pfam" id="PF00697"/>
    </source>
</evidence>
<dbReference type="AlphaFoldDB" id="A0A853PUQ7"/>
<keyword evidence="6 9" id="KW-0822">Tryptophan biosynthesis</keyword>